<reference evidence="2" key="1">
    <citation type="submission" date="2017-11" db="EMBL/GenBank/DDBJ databases">
        <title>Genome sequencing of Fusobacterium periodonticum KCOM 1282.</title>
        <authorList>
            <person name="Kook J.-K."/>
            <person name="Park S.-N."/>
            <person name="Lim Y.K."/>
        </authorList>
    </citation>
    <scope>NUCLEOTIDE SEQUENCE [LARGE SCALE GENOMIC DNA]</scope>
    <source>
        <strain evidence="2">KCOM 1282</strain>
    </source>
</reference>
<dbReference type="EMBL" id="CP024702">
    <property type="protein sequence ID" value="ATV65117.1"/>
    <property type="molecule type" value="Genomic_DNA"/>
</dbReference>
<gene>
    <name evidence="1" type="ORF">CTM86_00095</name>
</gene>
<accession>A0AAD0ANY3</accession>
<evidence type="ECO:0000313" key="1">
    <source>
        <dbReference type="EMBL" id="ATV65117.1"/>
    </source>
</evidence>
<dbReference type="Proteomes" id="UP000231749">
    <property type="component" value="Chromosome"/>
</dbReference>
<organism evidence="1 2">
    <name type="scientific">Fusobacterium pseudoperiodonticum</name>
    <dbReference type="NCBI Taxonomy" id="2663009"/>
    <lineage>
        <taxon>Bacteria</taxon>
        <taxon>Fusobacteriati</taxon>
        <taxon>Fusobacteriota</taxon>
        <taxon>Fusobacteriia</taxon>
        <taxon>Fusobacteriales</taxon>
        <taxon>Fusobacteriaceae</taxon>
        <taxon>Fusobacterium</taxon>
    </lineage>
</organism>
<proteinExistence type="predicted"/>
<name>A0AAD0ANY3_9FUSO</name>
<sequence>MNKLNEADLLEMTGTTKLEENYLSKSINYGYQSAKNMTKLMKNDLMNKMDRDQIIYEKASERYNYKPNQKTIEKKESNIKKREEVMKVYREAELTNRKEYEYFYNSLGDNTFQKVTSQLAYGASSSLFNPIELSKNLAINTTVNLLIPGGGLGVKATKFAANMFSDTVDNYYSNTWEDDLLGLERESSEKLIQAVGGAVVSNAVFPLIKISGKKVFDFATNNVFIKGKTINGDILEPIIFNNYRKELREVTAIDLSHRDFKIADHIKKEVIKSQPIEEGMERTFLKQEIKNKIIEERTGIKPGIVDFEKGREELLNIGNILKKKGIEVQAKSKDKIGLSQAINETNVSIDKSSLDWVDRYISAPYLVTKDGYKVEVLKSMREMHPMFYDTFSMTLKGQGYNDVLGEALEEKSVVNSVLFQVTDKRQLPFFIKNIDDSNWNIQKLDNFSYKKNNNFRRAIENGITYNVKENEALLKTSPKYNKYLSNTDNIENFAKEVADVFNDYKNKSLSYDEMVAVLEAKRARYENIAIEKPNGKEMSYREFINIGSKTLRDKEINIDKLTNDIEAMKQKKVDVAVIKLAVNKEKMLEELATKDVDFFKTNFGEKLNNFIKIAEGGEFDENFKKNLHHMITSTTKDVREIELDMKKANLKDAGFEDYDLMKFIKDNFIGETQQDKIKNFLDFSTPYLKDNYDMLNIMDKLVMNEQAAMSTWGIPFKVLDDLVKEEGSLLSFFNTIPILRKNLLNGENLIEEYEYNKGFKEISPIVMEKIKYFIESESIFKSHNQKEPFKDGFNMMLGFTRGWLLFGSGLKETLSHPVLASLKAVKYGGNLGKNLLVAPIAAVSTLYKTLEPLASTSYHLGKLYRGLGNLIAGDYADELALMELGVNAKMLLGNGEVTGFSKFKNFLSSTSMMFQNSMQKNRYIASRIVGINTIQKILNTGDFMELKPSSKKILQSLGIGDNEKFKMWKEEINNTPNGLKKSLYQDGFSDKTKKLHQLLTRNSYEEDTLSPLRENTEVKDITSKIKLMFTSYNRSILKYFGDATRYVELEDGTYINRFSFEAMGRNIKDLTSVGVPGITLLAVASLSGKYGEAKVLGSSEDEKMEAQFKSALDGNTDSILGILQDGLEAAIPIDVVYSKRGGSPISSVYNRIYEGITEDITNLAPEKLETFLRKYFGDEREYKKYSYLNKQEKIIYDRLVLSDKIANNKENSFIDYLITKFTTDRAVEDGEMTAVDALELKRQVGYNDIEIMKKLEEKGIDAVKKYAIINSENEEEVKTNIRNGIEIISEKNLSEKEIVEKLDEQNEFYSDYKEYKKEASEITSQDEQKLLDVYLEKLKSEGYDEFEILEKLTVYQNELHKNRN</sequence>
<protein>
    <submittedName>
        <fullName evidence="1">Uncharacterized protein</fullName>
    </submittedName>
</protein>
<dbReference type="RefSeq" id="WP_099990041.1">
    <property type="nucleotide sequence ID" value="NZ_CP024702.1"/>
</dbReference>
<evidence type="ECO:0000313" key="2">
    <source>
        <dbReference type="Proteomes" id="UP000231749"/>
    </source>
</evidence>